<name>A0A6J6KXA7_9ZZZZ</name>
<dbReference type="Gene3D" id="3.40.309.10">
    <property type="entry name" value="Aldehyde Dehydrogenase, Chain A, domain 2"/>
    <property type="match status" value="1"/>
</dbReference>
<dbReference type="InterPro" id="IPR029510">
    <property type="entry name" value="Ald_DH_CS_GLU"/>
</dbReference>
<dbReference type="EMBL" id="CAEZWI010000062">
    <property type="protein sequence ID" value="CAB4652884.1"/>
    <property type="molecule type" value="Genomic_DNA"/>
</dbReference>
<keyword evidence="2" id="KW-0560">Oxidoreductase</keyword>
<evidence type="ECO:0000313" key="4">
    <source>
        <dbReference type="EMBL" id="CAB4652884.1"/>
    </source>
</evidence>
<dbReference type="FunFam" id="3.40.309.10:FF:000012">
    <property type="entry name" value="Betaine aldehyde dehydrogenase"/>
    <property type="match status" value="1"/>
</dbReference>
<dbReference type="PROSITE" id="PS00687">
    <property type="entry name" value="ALDEHYDE_DEHYDR_GLU"/>
    <property type="match status" value="1"/>
</dbReference>
<gene>
    <name evidence="4" type="ORF">UFOPK2237_00627</name>
</gene>
<dbReference type="PANTHER" id="PTHR11699">
    <property type="entry name" value="ALDEHYDE DEHYDROGENASE-RELATED"/>
    <property type="match status" value="1"/>
</dbReference>
<comment type="similarity">
    <text evidence="1">Belongs to the aldehyde dehydrogenase family.</text>
</comment>
<protein>
    <submittedName>
        <fullName evidence="4">Unannotated protein</fullName>
    </submittedName>
</protein>
<organism evidence="4">
    <name type="scientific">freshwater metagenome</name>
    <dbReference type="NCBI Taxonomy" id="449393"/>
    <lineage>
        <taxon>unclassified sequences</taxon>
        <taxon>metagenomes</taxon>
        <taxon>ecological metagenomes</taxon>
    </lineage>
</organism>
<dbReference type="InterPro" id="IPR016160">
    <property type="entry name" value="Ald_DH_CS_CYS"/>
</dbReference>
<evidence type="ECO:0000256" key="2">
    <source>
        <dbReference type="ARBA" id="ARBA00023002"/>
    </source>
</evidence>
<feature type="domain" description="Aldehyde dehydrogenase" evidence="3">
    <location>
        <begin position="16"/>
        <end position="475"/>
    </location>
</feature>
<dbReference type="FunFam" id="3.40.605.10:FF:000007">
    <property type="entry name" value="NAD/NADP-dependent betaine aldehyde dehydrogenase"/>
    <property type="match status" value="1"/>
</dbReference>
<dbReference type="SUPFAM" id="SSF53720">
    <property type="entry name" value="ALDH-like"/>
    <property type="match status" value="1"/>
</dbReference>
<dbReference type="GO" id="GO:0016620">
    <property type="term" value="F:oxidoreductase activity, acting on the aldehyde or oxo group of donors, NAD or NADP as acceptor"/>
    <property type="evidence" value="ECO:0007669"/>
    <property type="project" value="InterPro"/>
</dbReference>
<evidence type="ECO:0000256" key="1">
    <source>
        <dbReference type="ARBA" id="ARBA00009986"/>
    </source>
</evidence>
<proteinExistence type="inferred from homology"/>
<evidence type="ECO:0000259" key="3">
    <source>
        <dbReference type="Pfam" id="PF00171"/>
    </source>
</evidence>
<dbReference type="InterPro" id="IPR016161">
    <property type="entry name" value="Ald_DH/histidinol_DH"/>
</dbReference>
<dbReference type="PROSITE" id="PS00070">
    <property type="entry name" value="ALDEHYDE_DEHYDR_CYS"/>
    <property type="match status" value="1"/>
</dbReference>
<dbReference type="InterPro" id="IPR015590">
    <property type="entry name" value="Aldehyde_DH_dom"/>
</dbReference>
<dbReference type="InterPro" id="IPR016162">
    <property type="entry name" value="Ald_DH_N"/>
</dbReference>
<accession>A0A6J6KXA7</accession>
<dbReference type="AlphaFoldDB" id="A0A6J6KXA7"/>
<dbReference type="Gene3D" id="3.40.605.10">
    <property type="entry name" value="Aldehyde Dehydrogenase, Chain A, domain 1"/>
    <property type="match status" value="1"/>
</dbReference>
<dbReference type="CDD" id="cd07114">
    <property type="entry name" value="ALDH_DhaS"/>
    <property type="match status" value="1"/>
</dbReference>
<dbReference type="Pfam" id="PF00171">
    <property type="entry name" value="Aldedh"/>
    <property type="match status" value="1"/>
</dbReference>
<reference evidence="4" key="1">
    <citation type="submission" date="2020-05" db="EMBL/GenBank/DDBJ databases">
        <authorList>
            <person name="Chiriac C."/>
            <person name="Salcher M."/>
            <person name="Ghai R."/>
            <person name="Kavagutti S V."/>
        </authorList>
    </citation>
    <scope>NUCLEOTIDE SEQUENCE</scope>
</reference>
<dbReference type="InterPro" id="IPR016163">
    <property type="entry name" value="Ald_DH_C"/>
</dbReference>
<sequence>MALESFQQFINGKFEAANETFESIDPATGESWATMPKATESDVDRAVQAAHTAFTSGVWPTLNASARGKLLYKLADLMAADADVLAELETKDTGKIRRETRAVILYISEYYRYFAGLADKLQGGHFDVDKPDMEAYTRREPIGVVAAIVPWNSQMFLSAVKLAPALAAGCTVVLKASEDGPAPLLRFAKLIDQAGFPPGVVNIITGMGDSCGKALTSHPLVDRIAFTGGPTTAKQIVMNSANNLAAVSLELGGKSPVLVFEDADLESAANAIVSGIFAATGQSCVAGSRLLVHSSVHAQLLEILIAKAQRIKIGDPQNLETEMGPLATKRQLVHVQDVVDRSVAAGAKLLTGGKVPAGFESGYYYEPTILDCAESTVACVQEEIFGPVLSVLKFDTDAQALAIANDSEYGLASGVFTKDIGRAHRFVRSLRAGIVWVNTYRMISPMVPFGGYGQSGTGREAGAESILDYTRTKSVWINTSEAPISDPFIMR</sequence>